<dbReference type="EC" id="2.7.7.24" evidence="3"/>
<evidence type="ECO:0000256" key="2">
    <source>
        <dbReference type="ARBA" id="ARBA00010480"/>
    </source>
</evidence>
<dbReference type="EMBL" id="BNDW01000019">
    <property type="protein sequence ID" value="GHI22222.1"/>
    <property type="molecule type" value="Genomic_DNA"/>
</dbReference>
<dbReference type="Pfam" id="PF00483">
    <property type="entry name" value="NTP_transferase"/>
    <property type="match status" value="1"/>
</dbReference>
<evidence type="ECO:0000256" key="3">
    <source>
        <dbReference type="ARBA" id="ARBA00012461"/>
    </source>
</evidence>
<keyword evidence="5" id="KW-0808">Transferase</keyword>
<keyword evidence="6" id="KW-0548">Nucleotidyltransferase</keyword>
<evidence type="ECO:0000256" key="4">
    <source>
        <dbReference type="ARBA" id="ARBA00017654"/>
    </source>
</evidence>
<reference evidence="13" key="1">
    <citation type="submission" date="2024-05" db="EMBL/GenBank/DDBJ databases">
        <title>Whole genome shotgun sequence of Streptomyces hydrogenans NBRC 13475.</title>
        <authorList>
            <person name="Komaki H."/>
            <person name="Tamura T."/>
        </authorList>
    </citation>
    <scope>NUCLEOTIDE SEQUENCE</scope>
    <source>
        <strain evidence="13">NBRC 13475</strain>
    </source>
</reference>
<evidence type="ECO:0000256" key="9">
    <source>
        <dbReference type="ARBA" id="ARBA00032492"/>
    </source>
</evidence>
<dbReference type="SUPFAM" id="SSF53448">
    <property type="entry name" value="Nucleotide-diphospho-sugar transferases"/>
    <property type="match status" value="1"/>
</dbReference>
<comment type="similarity">
    <text evidence="2">Belongs to the glucose-1-phosphate thymidylyltransferase family.</text>
</comment>
<keyword evidence="7" id="KW-0479">Metal-binding</keyword>
<accession>A0ABQ3PB13</accession>
<evidence type="ECO:0000256" key="10">
    <source>
        <dbReference type="ARBA" id="ARBA00032598"/>
    </source>
</evidence>
<evidence type="ECO:0000256" key="8">
    <source>
        <dbReference type="ARBA" id="ARBA00022842"/>
    </source>
</evidence>
<comment type="cofactor">
    <cofactor evidence="1">
        <name>Mg(2+)</name>
        <dbReference type="ChEBI" id="CHEBI:18420"/>
    </cofactor>
</comment>
<name>A0ABQ3PB13_9ACTN</name>
<gene>
    <name evidence="13" type="primary">rfbA</name>
    <name evidence="13" type="ORF">Shyd_35930</name>
</gene>
<evidence type="ECO:0000313" key="14">
    <source>
        <dbReference type="Proteomes" id="UP001052739"/>
    </source>
</evidence>
<evidence type="ECO:0000256" key="6">
    <source>
        <dbReference type="ARBA" id="ARBA00022695"/>
    </source>
</evidence>
<feature type="domain" description="Nucleotidyl transferase" evidence="12">
    <location>
        <begin position="17"/>
        <end position="248"/>
    </location>
</feature>
<evidence type="ECO:0000256" key="11">
    <source>
        <dbReference type="ARBA" id="ARBA00049336"/>
    </source>
</evidence>
<sequence>MNGRGGLGPNPPSDMCGVVLAGGSGSRLYPLTVVTSKQLLPVYDRPLIHYPLSVLIAAGIGDILVVTGPGHLPGYRALLGDGGHLGVRISYAVQTVPRGLADALLVAADFIGGRRVALVLGDNVFHAPGLPELMRREIAGLDGCTLFGSRVPDPHRYGVAALAPDGSLLDLEEKPAVPRSDLAVTGLYLYDNEAVRYAAGLTPSARGELEITDLNRRFLAEGRARLVPVGPDTTWMDAGTPDSLLDAGIFARRAHRRGVPFPTLEEAARTSGFLPEELPVGAGARV</sequence>
<comment type="caution">
    <text evidence="13">The sequence shown here is derived from an EMBL/GenBank/DDBJ whole genome shotgun (WGS) entry which is preliminary data.</text>
</comment>
<evidence type="ECO:0000259" key="12">
    <source>
        <dbReference type="Pfam" id="PF00483"/>
    </source>
</evidence>
<dbReference type="Proteomes" id="UP001052739">
    <property type="component" value="Unassembled WGS sequence"/>
</dbReference>
<keyword evidence="14" id="KW-1185">Reference proteome</keyword>
<dbReference type="PANTHER" id="PTHR43532">
    <property type="entry name" value="GLUCOSE-1-PHOSPHATE THYMIDYLYLTRANSFERASE"/>
    <property type="match status" value="1"/>
</dbReference>
<dbReference type="InterPro" id="IPR005907">
    <property type="entry name" value="G1P_thy_trans_s"/>
</dbReference>
<evidence type="ECO:0000256" key="7">
    <source>
        <dbReference type="ARBA" id="ARBA00022723"/>
    </source>
</evidence>
<organism evidence="13 14">
    <name type="scientific">Streptomyces hydrogenans</name>
    <dbReference type="NCBI Taxonomy" id="1873719"/>
    <lineage>
        <taxon>Bacteria</taxon>
        <taxon>Bacillati</taxon>
        <taxon>Actinomycetota</taxon>
        <taxon>Actinomycetes</taxon>
        <taxon>Kitasatosporales</taxon>
        <taxon>Streptomycetaceae</taxon>
        <taxon>Streptomyces</taxon>
    </lineage>
</organism>
<dbReference type="InterPro" id="IPR005835">
    <property type="entry name" value="NTP_transferase_dom"/>
</dbReference>
<evidence type="ECO:0000256" key="1">
    <source>
        <dbReference type="ARBA" id="ARBA00001946"/>
    </source>
</evidence>
<dbReference type="Gene3D" id="3.90.550.10">
    <property type="entry name" value="Spore Coat Polysaccharide Biosynthesis Protein SpsA, Chain A"/>
    <property type="match status" value="1"/>
</dbReference>
<protein>
    <recommendedName>
        <fullName evidence="4">Glucose-1-phosphate thymidylyltransferase</fullName>
        <ecNumber evidence="3">2.7.7.24</ecNumber>
    </recommendedName>
    <alternativeName>
        <fullName evidence="10">dTDP-glucose pyrophosphorylase</fullName>
    </alternativeName>
    <alternativeName>
        <fullName evidence="9">dTDP-glucose synthase</fullName>
    </alternativeName>
</protein>
<dbReference type="RefSeq" id="WP_051841909.1">
    <property type="nucleotide sequence ID" value="NZ_BNBS01000018.1"/>
</dbReference>
<evidence type="ECO:0000256" key="5">
    <source>
        <dbReference type="ARBA" id="ARBA00022679"/>
    </source>
</evidence>
<keyword evidence="8" id="KW-0460">Magnesium</keyword>
<dbReference type="InterPro" id="IPR029044">
    <property type="entry name" value="Nucleotide-diphossugar_trans"/>
</dbReference>
<dbReference type="GeneID" id="94007513"/>
<proteinExistence type="inferred from homology"/>
<dbReference type="PANTHER" id="PTHR43532:SF1">
    <property type="entry name" value="GLUCOSE-1-PHOSPHATE THYMIDYLYLTRANSFERASE 1"/>
    <property type="match status" value="1"/>
</dbReference>
<comment type="catalytic activity">
    <reaction evidence="11">
        <text>dTTP + alpha-D-glucose 1-phosphate + H(+) = dTDP-alpha-D-glucose + diphosphate</text>
        <dbReference type="Rhea" id="RHEA:15225"/>
        <dbReference type="ChEBI" id="CHEBI:15378"/>
        <dbReference type="ChEBI" id="CHEBI:33019"/>
        <dbReference type="ChEBI" id="CHEBI:37568"/>
        <dbReference type="ChEBI" id="CHEBI:57477"/>
        <dbReference type="ChEBI" id="CHEBI:58601"/>
        <dbReference type="EC" id="2.7.7.24"/>
    </reaction>
</comment>
<evidence type="ECO:0000313" key="13">
    <source>
        <dbReference type="EMBL" id="GHI22222.1"/>
    </source>
</evidence>